<dbReference type="AlphaFoldDB" id="A0AAP2D5M8"/>
<evidence type="ECO:0000313" key="2">
    <source>
        <dbReference type="EMBL" id="MBT1685828.1"/>
    </source>
</evidence>
<dbReference type="GO" id="GO:0030246">
    <property type="term" value="F:carbohydrate binding"/>
    <property type="evidence" value="ECO:0007669"/>
    <property type="project" value="InterPro"/>
</dbReference>
<dbReference type="EMBL" id="JAHESC010000004">
    <property type="protein sequence ID" value="MBT1685828.1"/>
    <property type="molecule type" value="Genomic_DNA"/>
</dbReference>
<dbReference type="Pfam" id="PF13620">
    <property type="entry name" value="CarboxypepD_reg"/>
    <property type="match status" value="1"/>
</dbReference>
<sequence>MKHVGLILVVMGIFAFVATSCDSDEKKNARVQVWLTDAPGDFQEVNIDVEGVEVHVGDGDDDAGWKSLSVRGGVYNLLALTNGLDTLLGEISIPPGEISQIRLKLGSDNTLKVGDKVFDLDVPSGQQSGLKLQVHQTLVEDITYKILLDFDVARSVLLTGSGQYKLKPVIRTIPEAQDGAIRGVVSPVASTPAVYAIQETDTLATAYTDATGHFLLRGLVAGMYTVSFVPNSGFESTQKENVSVEIGQVTDLGTVEIIPH</sequence>
<organism evidence="2 3">
    <name type="scientific">Dawidia soli</name>
    <dbReference type="NCBI Taxonomy" id="2782352"/>
    <lineage>
        <taxon>Bacteria</taxon>
        <taxon>Pseudomonadati</taxon>
        <taxon>Bacteroidota</taxon>
        <taxon>Cytophagia</taxon>
        <taxon>Cytophagales</taxon>
        <taxon>Chryseotaleaceae</taxon>
        <taxon>Dawidia</taxon>
    </lineage>
</organism>
<dbReference type="Pfam" id="PF14321">
    <property type="entry name" value="DUF4382"/>
    <property type="match status" value="1"/>
</dbReference>
<dbReference type="Gene3D" id="2.60.40.1120">
    <property type="entry name" value="Carboxypeptidase-like, regulatory domain"/>
    <property type="match status" value="1"/>
</dbReference>
<dbReference type="SUPFAM" id="SSF49452">
    <property type="entry name" value="Starch-binding domain-like"/>
    <property type="match status" value="1"/>
</dbReference>
<dbReference type="RefSeq" id="WP_254089080.1">
    <property type="nucleotide sequence ID" value="NZ_JAHESC010000004.1"/>
</dbReference>
<evidence type="ECO:0000313" key="3">
    <source>
        <dbReference type="Proteomes" id="UP001319180"/>
    </source>
</evidence>
<dbReference type="InterPro" id="IPR025491">
    <property type="entry name" value="DUF4382"/>
</dbReference>
<gene>
    <name evidence="2" type="ORF">KK078_04635</name>
</gene>
<dbReference type="PROSITE" id="PS51257">
    <property type="entry name" value="PROKAR_LIPOPROTEIN"/>
    <property type="match status" value="1"/>
</dbReference>
<accession>A0AAP2D5M8</accession>
<reference evidence="2 3" key="1">
    <citation type="submission" date="2021-05" db="EMBL/GenBank/DDBJ databases">
        <title>A Polyphasic approach of four new species of the genus Ohtaekwangia: Ohtaekwangia histidinii sp. nov., Ohtaekwangia cretensis sp. nov., Ohtaekwangia indiensis sp. nov., Ohtaekwangia reichenbachii sp. nov. from diverse environment.</title>
        <authorList>
            <person name="Octaviana S."/>
        </authorList>
    </citation>
    <scope>NUCLEOTIDE SEQUENCE [LARGE SCALE GENOMIC DNA]</scope>
    <source>
        <strain evidence="2 3">PWU37</strain>
    </source>
</reference>
<comment type="caution">
    <text evidence="2">The sequence shown here is derived from an EMBL/GenBank/DDBJ whole genome shotgun (WGS) entry which is preliminary data.</text>
</comment>
<keyword evidence="3" id="KW-1185">Reference proteome</keyword>
<evidence type="ECO:0000259" key="1">
    <source>
        <dbReference type="Pfam" id="PF14321"/>
    </source>
</evidence>
<dbReference type="InterPro" id="IPR013784">
    <property type="entry name" value="Carb-bd-like_fold"/>
</dbReference>
<protein>
    <submittedName>
        <fullName evidence="2">DUF4382 domain-containing protein</fullName>
    </submittedName>
</protein>
<dbReference type="Proteomes" id="UP001319180">
    <property type="component" value="Unassembled WGS sequence"/>
</dbReference>
<feature type="domain" description="DUF4382" evidence="1">
    <location>
        <begin position="29"/>
        <end position="168"/>
    </location>
</feature>
<proteinExistence type="predicted"/>
<name>A0AAP2D5M8_9BACT</name>